<dbReference type="EMBL" id="CP092865">
    <property type="protein sequence ID" value="UYV65204.1"/>
    <property type="molecule type" value="Genomic_DNA"/>
</dbReference>
<gene>
    <name evidence="4" type="ORF">LAZ67_3003575</name>
</gene>
<proteinExistence type="inferred from homology"/>
<reference evidence="4 5" key="1">
    <citation type="submission" date="2022-01" db="EMBL/GenBank/DDBJ databases">
        <title>A chromosomal length assembly of Cordylochernes scorpioides.</title>
        <authorList>
            <person name="Zeh D."/>
            <person name="Zeh J."/>
        </authorList>
    </citation>
    <scope>NUCLEOTIDE SEQUENCE [LARGE SCALE GENOMIC DNA]</scope>
    <source>
        <strain evidence="4">IN4F17</strain>
        <tissue evidence="4">Whole Body</tissue>
    </source>
</reference>
<dbReference type="Gene3D" id="3.40.309.10">
    <property type="entry name" value="Aldehyde Dehydrogenase, Chain A, domain 2"/>
    <property type="match status" value="1"/>
</dbReference>
<dbReference type="InterPro" id="IPR016161">
    <property type="entry name" value="Ald_DH/histidinol_DH"/>
</dbReference>
<protein>
    <submittedName>
        <fullName evidence="4">ALDH3A2</fullName>
    </submittedName>
</protein>
<comment type="similarity">
    <text evidence="1">Belongs to the aldehyde dehydrogenase family.</text>
</comment>
<dbReference type="SUPFAM" id="SSF53720">
    <property type="entry name" value="ALDH-like"/>
    <property type="match status" value="1"/>
</dbReference>
<dbReference type="Pfam" id="PF00171">
    <property type="entry name" value="Aldedh"/>
    <property type="match status" value="1"/>
</dbReference>
<evidence type="ECO:0000259" key="3">
    <source>
        <dbReference type="Pfam" id="PF00171"/>
    </source>
</evidence>
<evidence type="ECO:0000313" key="5">
    <source>
        <dbReference type="Proteomes" id="UP001235939"/>
    </source>
</evidence>
<name>A0ABY6K8M6_9ARAC</name>
<feature type="domain" description="Aldehyde dehydrogenase" evidence="3">
    <location>
        <begin position="16"/>
        <end position="303"/>
    </location>
</feature>
<evidence type="ECO:0000256" key="2">
    <source>
        <dbReference type="ARBA" id="ARBA00023002"/>
    </source>
</evidence>
<dbReference type="PROSITE" id="PS00070">
    <property type="entry name" value="ALDEHYDE_DEHYDR_CYS"/>
    <property type="match status" value="1"/>
</dbReference>
<keyword evidence="5" id="KW-1185">Reference proteome</keyword>
<dbReference type="InterPro" id="IPR016163">
    <property type="entry name" value="Ald_DH_C"/>
</dbReference>
<sequence length="304" mass="33726">MLLLQIERRIVFVFDRAYSYHQPLGVVLIIGAWNYPIQLLLSPLVGAIAAGNCAILKPSEYAPATARAFFHLLPQYLDEFCPSMSVCNKDKETEQKILTPGGWIQECFHIIQGGPTEMEEILSHRFDHIFFTGSFNIGRIIHSAANLHLTPTTLELGGKSPLYFDDSVKDLATACRRIMWAKFLNAGQTCAAPDYILCTRPLQARLVDQARAVLQEFYGSDPHTSPDLGRIISDKHFKRLVRLLQSGSVAVGGDHNMEDRYIAPTILADVTPADPVMQEEIFGPILPIVPVGGLEEAIALINSR</sequence>
<evidence type="ECO:0000313" key="4">
    <source>
        <dbReference type="EMBL" id="UYV65204.1"/>
    </source>
</evidence>
<dbReference type="PANTHER" id="PTHR43570:SF16">
    <property type="entry name" value="ALDEHYDE DEHYDROGENASE TYPE III, ISOFORM Q"/>
    <property type="match status" value="1"/>
</dbReference>
<dbReference type="InterPro" id="IPR016160">
    <property type="entry name" value="Ald_DH_CS_CYS"/>
</dbReference>
<dbReference type="PANTHER" id="PTHR43570">
    <property type="entry name" value="ALDEHYDE DEHYDROGENASE"/>
    <property type="match status" value="1"/>
</dbReference>
<dbReference type="Proteomes" id="UP001235939">
    <property type="component" value="Chromosome 03"/>
</dbReference>
<dbReference type="InterPro" id="IPR015590">
    <property type="entry name" value="Aldehyde_DH_dom"/>
</dbReference>
<dbReference type="Gene3D" id="3.40.605.10">
    <property type="entry name" value="Aldehyde Dehydrogenase, Chain A, domain 1"/>
    <property type="match status" value="1"/>
</dbReference>
<keyword evidence="2" id="KW-0560">Oxidoreductase</keyword>
<evidence type="ECO:0000256" key="1">
    <source>
        <dbReference type="ARBA" id="ARBA00009986"/>
    </source>
</evidence>
<dbReference type="InterPro" id="IPR016162">
    <property type="entry name" value="Ald_DH_N"/>
</dbReference>
<accession>A0ABY6K8M6</accession>
<organism evidence="4 5">
    <name type="scientific">Cordylochernes scorpioides</name>
    <dbReference type="NCBI Taxonomy" id="51811"/>
    <lineage>
        <taxon>Eukaryota</taxon>
        <taxon>Metazoa</taxon>
        <taxon>Ecdysozoa</taxon>
        <taxon>Arthropoda</taxon>
        <taxon>Chelicerata</taxon>
        <taxon>Arachnida</taxon>
        <taxon>Pseudoscorpiones</taxon>
        <taxon>Cheliferoidea</taxon>
        <taxon>Chernetidae</taxon>
        <taxon>Cordylochernes</taxon>
    </lineage>
</organism>
<dbReference type="InterPro" id="IPR012394">
    <property type="entry name" value="Aldehyde_DH_NAD(P)"/>
</dbReference>